<dbReference type="SUPFAM" id="SSF56112">
    <property type="entry name" value="Protein kinase-like (PK-like)"/>
    <property type="match status" value="1"/>
</dbReference>
<dbReference type="InterPro" id="IPR000719">
    <property type="entry name" value="Prot_kinase_dom"/>
</dbReference>
<reference evidence="6" key="1">
    <citation type="journal article" date="2018" name="Genome Biol. Evol.">
        <title>Genomics and development of Lentinus tigrinus, a white-rot wood-decaying mushroom with dimorphic fruiting bodies.</title>
        <authorList>
            <person name="Wu B."/>
            <person name="Xu Z."/>
            <person name="Knudson A."/>
            <person name="Carlson A."/>
            <person name="Chen N."/>
            <person name="Kovaka S."/>
            <person name="LaButti K."/>
            <person name="Lipzen A."/>
            <person name="Pennachio C."/>
            <person name="Riley R."/>
            <person name="Schakwitz W."/>
            <person name="Umezawa K."/>
            <person name="Ohm R.A."/>
            <person name="Grigoriev I.V."/>
            <person name="Nagy L.G."/>
            <person name="Gibbons J."/>
            <person name="Hibbett D."/>
        </authorList>
    </citation>
    <scope>NUCLEOTIDE SEQUENCE [LARGE SCALE GENOMIC DNA]</scope>
    <source>
        <strain evidence="6">ALCF2SS1-6</strain>
    </source>
</reference>
<dbReference type="AlphaFoldDB" id="A0A5C2STK0"/>
<keyword evidence="7" id="KW-1185">Reference proteome</keyword>
<dbReference type="PROSITE" id="PS50011">
    <property type="entry name" value="PROTEIN_KINASE_DOM"/>
    <property type="match status" value="1"/>
</dbReference>
<evidence type="ECO:0000256" key="3">
    <source>
        <dbReference type="ARBA" id="ARBA00022840"/>
    </source>
</evidence>
<protein>
    <submittedName>
        <fullName evidence="6">Kinase-like protein</fullName>
    </submittedName>
</protein>
<dbReference type="Proteomes" id="UP000313359">
    <property type="component" value="Unassembled WGS sequence"/>
</dbReference>
<name>A0A5C2STK0_9APHY</name>
<sequence length="444" mass="49483">MMGDSDAIDFGEFDSDSEERRWPGLQEIFDTDTLETIVENTASYITRAQFRDPGLSPSLVAIKSGSIDPRFSKQPHDIGKELRILLDVHHVNIIEVLGHSYESPTSTLHYWMPFVPFDVRRAISCPCFSPHTPPGGQAGVVADPSSPLVVAKSILYQTLSALAYIHERKIAHRDVKPSNLLLTEDGWIKLIDFGIAWSEKPDERDLWPEPRGCMCFDVATGPYRAPELLFGAADYNAYATDLWSTGAVLAEFFTPFRLCKSYDDGDGWYQDGEDSDSESDSDEPRPKSPFLVPKSLSPDSPDVEWVRESLYDGTRGQIGLAWSIFKVHGTPTEESWPGFKDLPDAQKVTFVQVPPVDLTKLLPNLPPPEAEPDRQGCLDLVRKLLVYPPEERLSAGEALKHQFFRNGVPLLLPTNYPRTDGQGTTEWNGKGLADVQSQYLSNAG</sequence>
<dbReference type="Pfam" id="PF00069">
    <property type="entry name" value="Pkinase"/>
    <property type="match status" value="1"/>
</dbReference>
<keyword evidence="6" id="KW-0418">Kinase</keyword>
<dbReference type="STRING" id="1328759.A0A5C2STK0"/>
<dbReference type="GO" id="GO:0005634">
    <property type="term" value="C:nucleus"/>
    <property type="evidence" value="ECO:0007669"/>
    <property type="project" value="TreeGrafter"/>
</dbReference>
<dbReference type="GO" id="GO:0005524">
    <property type="term" value="F:ATP binding"/>
    <property type="evidence" value="ECO:0007669"/>
    <property type="project" value="UniProtKB-KW"/>
</dbReference>
<evidence type="ECO:0000313" key="6">
    <source>
        <dbReference type="EMBL" id="RPD64656.1"/>
    </source>
</evidence>
<evidence type="ECO:0000256" key="4">
    <source>
        <dbReference type="SAM" id="MobiDB-lite"/>
    </source>
</evidence>
<evidence type="ECO:0000259" key="5">
    <source>
        <dbReference type="PROSITE" id="PS50011"/>
    </source>
</evidence>
<keyword evidence="3" id="KW-0067">ATP-binding</keyword>
<dbReference type="InterPro" id="IPR050108">
    <property type="entry name" value="CDK"/>
</dbReference>
<gene>
    <name evidence="6" type="ORF">L227DRAFT_540828</name>
</gene>
<dbReference type="EMBL" id="ML122253">
    <property type="protein sequence ID" value="RPD64656.1"/>
    <property type="molecule type" value="Genomic_DNA"/>
</dbReference>
<dbReference type="PROSITE" id="PS00108">
    <property type="entry name" value="PROTEIN_KINASE_ST"/>
    <property type="match status" value="1"/>
</dbReference>
<evidence type="ECO:0000256" key="2">
    <source>
        <dbReference type="ARBA" id="ARBA00022741"/>
    </source>
</evidence>
<evidence type="ECO:0000256" key="1">
    <source>
        <dbReference type="ARBA" id="ARBA00006485"/>
    </source>
</evidence>
<keyword evidence="6" id="KW-0808">Transferase</keyword>
<evidence type="ECO:0000313" key="7">
    <source>
        <dbReference type="Proteomes" id="UP000313359"/>
    </source>
</evidence>
<feature type="compositionally biased region" description="Acidic residues" evidence="4">
    <location>
        <begin position="271"/>
        <end position="281"/>
    </location>
</feature>
<keyword evidence="2" id="KW-0547">Nucleotide-binding</keyword>
<organism evidence="6 7">
    <name type="scientific">Lentinus tigrinus ALCF2SS1-6</name>
    <dbReference type="NCBI Taxonomy" id="1328759"/>
    <lineage>
        <taxon>Eukaryota</taxon>
        <taxon>Fungi</taxon>
        <taxon>Dikarya</taxon>
        <taxon>Basidiomycota</taxon>
        <taxon>Agaricomycotina</taxon>
        <taxon>Agaricomycetes</taxon>
        <taxon>Polyporales</taxon>
        <taxon>Polyporaceae</taxon>
        <taxon>Lentinus</taxon>
    </lineage>
</organism>
<feature type="region of interest" description="Disordered" evidence="4">
    <location>
        <begin position="269"/>
        <end position="298"/>
    </location>
</feature>
<dbReference type="InterPro" id="IPR008271">
    <property type="entry name" value="Ser/Thr_kinase_AS"/>
</dbReference>
<accession>A0A5C2STK0</accession>
<dbReference type="GO" id="GO:0004674">
    <property type="term" value="F:protein serine/threonine kinase activity"/>
    <property type="evidence" value="ECO:0007669"/>
    <property type="project" value="TreeGrafter"/>
</dbReference>
<dbReference type="Gene3D" id="1.10.510.10">
    <property type="entry name" value="Transferase(Phosphotransferase) domain 1"/>
    <property type="match status" value="1"/>
</dbReference>
<dbReference type="OrthoDB" id="413582at2759"/>
<feature type="domain" description="Protein kinase" evidence="5">
    <location>
        <begin position="31"/>
        <end position="404"/>
    </location>
</feature>
<dbReference type="InterPro" id="IPR011009">
    <property type="entry name" value="Kinase-like_dom_sf"/>
</dbReference>
<dbReference type="PANTHER" id="PTHR24056">
    <property type="entry name" value="CELL DIVISION PROTEIN KINASE"/>
    <property type="match status" value="1"/>
</dbReference>
<proteinExistence type="inferred from homology"/>
<comment type="similarity">
    <text evidence="1">Belongs to the protein kinase superfamily. CMGC Ser/Thr protein kinase family. CDC2/CDKX subfamily.</text>
</comment>
<dbReference type="SMART" id="SM00220">
    <property type="entry name" value="S_TKc"/>
    <property type="match status" value="1"/>
</dbReference>